<sequence length="50" mass="5363">MKNLNTPAKFKVTKTVVARFSKPQASNNFGGSTTTTVDTTTSILSTLIML</sequence>
<protein>
    <submittedName>
        <fullName evidence="1">Uncharacterized protein</fullName>
    </submittedName>
</protein>
<proteinExistence type="predicted"/>
<gene>
    <name evidence="1" type="ORF">HW556_13415</name>
</gene>
<evidence type="ECO:0000313" key="1">
    <source>
        <dbReference type="EMBL" id="NVO85882.1"/>
    </source>
</evidence>
<keyword evidence="2" id="KW-1185">Reference proteome</keyword>
<evidence type="ECO:0000313" key="2">
    <source>
        <dbReference type="Proteomes" id="UP000626554"/>
    </source>
</evidence>
<comment type="caution">
    <text evidence="1">The sequence shown here is derived from an EMBL/GenBank/DDBJ whole genome shotgun (WGS) entry which is preliminary data.</text>
</comment>
<dbReference type="RefSeq" id="WP_176900604.1">
    <property type="nucleotide sequence ID" value="NZ_JABKAV010000045.1"/>
</dbReference>
<dbReference type="EMBL" id="JABKAV010000045">
    <property type="protein sequence ID" value="NVO85882.1"/>
    <property type="molecule type" value="Genomic_DNA"/>
</dbReference>
<organism evidence="1 2">
    <name type="scientific">Hymenobacter terrestris</name>
    <dbReference type="NCBI Taxonomy" id="2748310"/>
    <lineage>
        <taxon>Bacteria</taxon>
        <taxon>Pseudomonadati</taxon>
        <taxon>Bacteroidota</taxon>
        <taxon>Cytophagia</taxon>
        <taxon>Cytophagales</taxon>
        <taxon>Hymenobacteraceae</taxon>
        <taxon>Hymenobacter</taxon>
    </lineage>
</organism>
<accession>A0ABX2Q4K3</accession>
<dbReference type="Proteomes" id="UP000626554">
    <property type="component" value="Unassembled WGS sequence"/>
</dbReference>
<name>A0ABX2Q4K3_9BACT</name>
<reference evidence="1 2" key="1">
    <citation type="submission" date="2020-05" db="EMBL/GenBank/DDBJ databases">
        <title>Hymenobacter terrestris sp. nov. and Hymenobacter lapidiphilus sp. nov., isolated from regoliths in Antarctica.</title>
        <authorList>
            <person name="Sedlacek I."/>
            <person name="Pantucek R."/>
            <person name="Zeman M."/>
            <person name="Holochova P."/>
            <person name="Kralova S."/>
            <person name="Stankova E."/>
            <person name="Sedo O."/>
            <person name="Micenkova L."/>
            <person name="Svec P."/>
            <person name="Gupta V."/>
            <person name="Sood U."/>
            <person name="Korpole U.S."/>
            <person name="Lal R."/>
        </authorList>
    </citation>
    <scope>NUCLEOTIDE SEQUENCE [LARGE SCALE GENOMIC DNA]</scope>
    <source>
        <strain evidence="1 2">P5252</strain>
    </source>
</reference>